<evidence type="ECO:0000313" key="3">
    <source>
        <dbReference type="Proteomes" id="UP000799424"/>
    </source>
</evidence>
<dbReference type="PANTHER" id="PTHR35606">
    <property type="entry name" value="CELLULOSE-BINDING FAMILY II PROTEIN"/>
    <property type="match status" value="1"/>
</dbReference>
<gene>
    <name evidence="2" type="ORF">CC86DRAFT_105844</name>
</gene>
<dbReference type="AlphaFoldDB" id="A0A6A6ZLA0"/>
<name>A0A6A6ZLA0_9PLEO</name>
<feature type="signal peptide" evidence="1">
    <location>
        <begin position="1"/>
        <end position="16"/>
    </location>
</feature>
<dbReference type="Proteomes" id="UP000799424">
    <property type="component" value="Unassembled WGS sequence"/>
</dbReference>
<keyword evidence="1" id="KW-0732">Signal</keyword>
<reference evidence="2" key="1">
    <citation type="journal article" date="2020" name="Stud. Mycol.">
        <title>101 Dothideomycetes genomes: a test case for predicting lifestyles and emergence of pathogens.</title>
        <authorList>
            <person name="Haridas S."/>
            <person name="Albert R."/>
            <person name="Binder M."/>
            <person name="Bloem J."/>
            <person name="Labutti K."/>
            <person name="Salamov A."/>
            <person name="Andreopoulos B."/>
            <person name="Baker S."/>
            <person name="Barry K."/>
            <person name="Bills G."/>
            <person name="Bluhm B."/>
            <person name="Cannon C."/>
            <person name="Castanera R."/>
            <person name="Culley D."/>
            <person name="Daum C."/>
            <person name="Ezra D."/>
            <person name="Gonzalez J."/>
            <person name="Henrissat B."/>
            <person name="Kuo A."/>
            <person name="Liang C."/>
            <person name="Lipzen A."/>
            <person name="Lutzoni F."/>
            <person name="Magnuson J."/>
            <person name="Mondo S."/>
            <person name="Nolan M."/>
            <person name="Ohm R."/>
            <person name="Pangilinan J."/>
            <person name="Park H.-J."/>
            <person name="Ramirez L."/>
            <person name="Alfaro M."/>
            <person name="Sun H."/>
            <person name="Tritt A."/>
            <person name="Yoshinaga Y."/>
            <person name="Zwiers L.-H."/>
            <person name="Turgeon B."/>
            <person name="Goodwin S."/>
            <person name="Spatafora J."/>
            <person name="Crous P."/>
            <person name="Grigoriev I."/>
        </authorList>
    </citation>
    <scope>NUCLEOTIDE SEQUENCE</scope>
    <source>
        <strain evidence="2">CBS 113818</strain>
    </source>
</reference>
<keyword evidence="3" id="KW-1185">Reference proteome</keyword>
<dbReference type="OrthoDB" id="94998at2759"/>
<evidence type="ECO:0000313" key="2">
    <source>
        <dbReference type="EMBL" id="KAF2821533.1"/>
    </source>
</evidence>
<evidence type="ECO:0008006" key="4">
    <source>
        <dbReference type="Google" id="ProtNLM"/>
    </source>
</evidence>
<evidence type="ECO:0000256" key="1">
    <source>
        <dbReference type="SAM" id="SignalP"/>
    </source>
</evidence>
<feature type="chain" id="PRO_5025676889" description="Cellulose-binding family II protein" evidence="1">
    <location>
        <begin position="17"/>
        <end position="313"/>
    </location>
</feature>
<dbReference type="EMBL" id="MU006237">
    <property type="protein sequence ID" value="KAF2821533.1"/>
    <property type="molecule type" value="Genomic_DNA"/>
</dbReference>
<protein>
    <recommendedName>
        <fullName evidence="4">Cellulose-binding family II protein</fullName>
    </recommendedName>
</protein>
<organism evidence="2 3">
    <name type="scientific">Ophiobolus disseminans</name>
    <dbReference type="NCBI Taxonomy" id="1469910"/>
    <lineage>
        <taxon>Eukaryota</taxon>
        <taxon>Fungi</taxon>
        <taxon>Dikarya</taxon>
        <taxon>Ascomycota</taxon>
        <taxon>Pezizomycotina</taxon>
        <taxon>Dothideomycetes</taxon>
        <taxon>Pleosporomycetidae</taxon>
        <taxon>Pleosporales</taxon>
        <taxon>Pleosporineae</taxon>
        <taxon>Phaeosphaeriaceae</taxon>
        <taxon>Ophiobolus</taxon>
    </lineage>
</organism>
<accession>A0A6A6ZLA0</accession>
<proteinExistence type="predicted"/>
<dbReference type="SUPFAM" id="SSF55486">
    <property type="entry name" value="Metalloproteases ('zincins'), catalytic domain"/>
    <property type="match status" value="1"/>
</dbReference>
<sequence>MKYSLTLSALAASTFASAIPPTLHQDIQRRAADPQPVCNFDPVSHSFSDLHAWDNTTPALSTRDLSKTTWSPPSNLVTPLKQVWDHEVSTYSNALGFKNYGYDQVMAAKGKINYCVRWEGTAKVSLDQRNQVEAAIRKQFNKWIAVLAGFEKFPYKTVDVNVVGWAVQNKNILQGDVSKIQVYTDKDEGGIPQCSESCGRFFHQDGNYAGCKAGAARHYDQSLWLTPNFGGGAGGDWGQRVGQEYFMQNVKAENIHIVLHELGHTFALDDFYDWTPSGVTNFIMRAGSAMEITEFDAWMARDWWRNLKSRYGL</sequence>
<dbReference type="PANTHER" id="PTHR35606:SF4">
    <property type="entry name" value="CELLULOSE-BINDING FAMILY II PROTEIN"/>
    <property type="match status" value="1"/>
</dbReference>